<sequence length="178" mass="20567">MEVWDLYDGERNPLGKKHIRGNKMQPGEFHIVVEVITLNADGRIFMTQRDPVKPLPMLWETTGGSVIAGESSLTGALRELEEETGLLARPEELRFLGQTKGGNYFLDSYVWRCKERIDMDALQLQAGEVHAAQLVNWIEFQQMNRERLIVPSVYQRMEFYFEKLASFSTYAWDGSFRS</sequence>
<dbReference type="RefSeq" id="WP_182091549.1">
    <property type="nucleotide sequence ID" value="NZ_CP059540.1"/>
</dbReference>
<dbReference type="InterPro" id="IPR015797">
    <property type="entry name" value="NUDIX_hydrolase-like_dom_sf"/>
</dbReference>
<dbReference type="InterPro" id="IPR000086">
    <property type="entry name" value="NUDIX_hydrolase_dom"/>
</dbReference>
<dbReference type="PROSITE" id="PS51462">
    <property type="entry name" value="NUDIX"/>
    <property type="match status" value="1"/>
</dbReference>
<gene>
    <name evidence="4" type="ORF">H1Q58_11495</name>
</gene>
<dbReference type="InterPro" id="IPR020084">
    <property type="entry name" value="NUDIX_hydrolase_CS"/>
</dbReference>
<protein>
    <submittedName>
        <fullName evidence="4">NUDIX hydrolase</fullName>
    </submittedName>
</protein>
<dbReference type="EMBL" id="CP059540">
    <property type="protein sequence ID" value="QMT16593.1"/>
    <property type="molecule type" value="Genomic_DNA"/>
</dbReference>
<organism evidence="4 5">
    <name type="scientific">Planococcus maritimus</name>
    <dbReference type="NCBI Taxonomy" id="192421"/>
    <lineage>
        <taxon>Bacteria</taxon>
        <taxon>Bacillati</taxon>
        <taxon>Bacillota</taxon>
        <taxon>Bacilli</taxon>
        <taxon>Bacillales</taxon>
        <taxon>Caryophanaceae</taxon>
        <taxon>Planococcus</taxon>
    </lineage>
</organism>
<accession>A0A7D7MDL3</accession>
<dbReference type="AlphaFoldDB" id="A0A7D7MDL3"/>
<evidence type="ECO:0000313" key="4">
    <source>
        <dbReference type="EMBL" id="QMT16593.1"/>
    </source>
</evidence>
<dbReference type="KEGG" id="pdec:H1Q58_11495"/>
<feature type="domain" description="Nudix hydrolase" evidence="3">
    <location>
        <begin position="28"/>
        <end position="157"/>
    </location>
</feature>
<name>A0A7D7MDL3_PLAMR</name>
<dbReference type="Gene3D" id="3.90.79.10">
    <property type="entry name" value="Nucleoside Triphosphate Pyrophosphohydrolase"/>
    <property type="match status" value="1"/>
</dbReference>
<dbReference type="CDD" id="cd04693">
    <property type="entry name" value="NUDIX_Hydrolase"/>
    <property type="match status" value="1"/>
</dbReference>
<dbReference type="PANTHER" id="PTHR43046:SF14">
    <property type="entry name" value="MUTT_NUDIX FAMILY PROTEIN"/>
    <property type="match status" value="1"/>
</dbReference>
<evidence type="ECO:0000256" key="2">
    <source>
        <dbReference type="ARBA" id="ARBA00022801"/>
    </source>
</evidence>
<dbReference type="PROSITE" id="PS00893">
    <property type="entry name" value="NUDIX_BOX"/>
    <property type="match status" value="1"/>
</dbReference>
<dbReference type="PANTHER" id="PTHR43046">
    <property type="entry name" value="GDP-MANNOSE MANNOSYL HYDROLASE"/>
    <property type="match status" value="1"/>
</dbReference>
<dbReference type="GO" id="GO:0016787">
    <property type="term" value="F:hydrolase activity"/>
    <property type="evidence" value="ECO:0007669"/>
    <property type="project" value="UniProtKB-KW"/>
</dbReference>
<keyword evidence="5" id="KW-1185">Reference proteome</keyword>
<dbReference type="SUPFAM" id="SSF55811">
    <property type="entry name" value="Nudix"/>
    <property type="match status" value="1"/>
</dbReference>
<keyword evidence="2 4" id="KW-0378">Hydrolase</keyword>
<evidence type="ECO:0000259" key="3">
    <source>
        <dbReference type="PROSITE" id="PS51462"/>
    </source>
</evidence>
<reference evidence="4 5" key="1">
    <citation type="submission" date="2020-07" db="EMBL/GenBank/DDBJ databases">
        <title>Screening of a cold-adapted Planococcus bacterium producing protease in traditional shrimp paste and protease identification by genome sequencing.</title>
        <authorList>
            <person name="Gao R."/>
            <person name="Leng W."/>
            <person name="Chu Q."/>
            <person name="Wu X."/>
            <person name="Liu H."/>
            <person name="Li X."/>
        </authorList>
    </citation>
    <scope>NUCLEOTIDE SEQUENCE [LARGE SCALE GENOMIC DNA]</scope>
    <source>
        <strain evidence="4 5">XJ11</strain>
    </source>
</reference>
<evidence type="ECO:0000313" key="5">
    <source>
        <dbReference type="Proteomes" id="UP000514716"/>
    </source>
</evidence>
<evidence type="ECO:0000256" key="1">
    <source>
        <dbReference type="ARBA" id="ARBA00001946"/>
    </source>
</evidence>
<dbReference type="Proteomes" id="UP000514716">
    <property type="component" value="Chromosome"/>
</dbReference>
<comment type="cofactor">
    <cofactor evidence="1">
        <name>Mg(2+)</name>
        <dbReference type="ChEBI" id="CHEBI:18420"/>
    </cofactor>
</comment>
<proteinExistence type="predicted"/>
<dbReference type="Pfam" id="PF00293">
    <property type="entry name" value="NUDIX"/>
    <property type="match status" value="1"/>
</dbReference>